<dbReference type="EMBL" id="OU895877">
    <property type="protein sequence ID" value="CAG9797175.1"/>
    <property type="molecule type" value="Genomic_DNA"/>
</dbReference>
<evidence type="ECO:0000259" key="8">
    <source>
        <dbReference type="PROSITE" id="PS50405"/>
    </source>
</evidence>
<dbReference type="InterPro" id="IPR036282">
    <property type="entry name" value="Glutathione-S-Trfase_C_sf"/>
</dbReference>
<reference evidence="9" key="2">
    <citation type="submission" date="2022-10" db="EMBL/GenBank/DDBJ databases">
        <authorList>
            <consortium name="ENA_rothamsted_submissions"/>
            <consortium name="culmorum"/>
            <person name="King R."/>
        </authorList>
    </citation>
    <scope>NUCLEOTIDE SEQUENCE</scope>
</reference>
<dbReference type="Proteomes" id="UP001153620">
    <property type="component" value="Chromosome 1"/>
</dbReference>
<dbReference type="InterPro" id="IPR036249">
    <property type="entry name" value="Thioredoxin-like_sf"/>
</dbReference>
<comment type="subunit">
    <text evidence="2">Homodimer.</text>
</comment>
<comment type="catalytic activity">
    <reaction evidence="6">
        <text>RX + glutathione = an S-substituted glutathione + a halide anion + H(+)</text>
        <dbReference type="Rhea" id="RHEA:16437"/>
        <dbReference type="ChEBI" id="CHEBI:15378"/>
        <dbReference type="ChEBI" id="CHEBI:16042"/>
        <dbReference type="ChEBI" id="CHEBI:17792"/>
        <dbReference type="ChEBI" id="CHEBI:57925"/>
        <dbReference type="ChEBI" id="CHEBI:90779"/>
        <dbReference type="EC" id="2.5.1.18"/>
    </reaction>
</comment>
<dbReference type="SUPFAM" id="SSF52833">
    <property type="entry name" value="Thioredoxin-like"/>
    <property type="match status" value="1"/>
</dbReference>
<dbReference type="EC" id="2.5.1.18" evidence="3"/>
<proteinExistence type="inferred from homology"/>
<dbReference type="GO" id="GO:0006749">
    <property type="term" value="P:glutathione metabolic process"/>
    <property type="evidence" value="ECO:0007669"/>
    <property type="project" value="TreeGrafter"/>
</dbReference>
<dbReference type="CDD" id="cd03045">
    <property type="entry name" value="GST_N_Delta_Epsilon"/>
    <property type="match status" value="1"/>
</dbReference>
<evidence type="ECO:0000256" key="1">
    <source>
        <dbReference type="ARBA" id="ARBA00009899"/>
    </source>
</evidence>
<dbReference type="SFLD" id="SFLDG01153">
    <property type="entry name" value="Main.4:_Theta-like"/>
    <property type="match status" value="1"/>
</dbReference>
<dbReference type="FunFam" id="3.40.30.10:FF:000034">
    <property type="entry name" value="glutathione S-transferase 1"/>
    <property type="match status" value="1"/>
</dbReference>
<sequence>MSMTLYYSPASPPSRAVLLTLRNLGLEFERKVINMMAGENKSDEFLKINPQGTVPVVVDDDFAMNESRAICCYLVNAKSPDNSLYPTDDIKARYIIDQRLFYDASTFTSALTGALVPIMRKGETVIQQEHKDKILSVLNTLESFLDGYEWFSASDNVSIADLSILANFSTIYHIGLDLADYPNVSAWYERCKELPGADENEKGAKMFAMFLKSKLTEPF</sequence>
<evidence type="ECO:0000313" key="10">
    <source>
        <dbReference type="Proteomes" id="UP001153620"/>
    </source>
</evidence>
<feature type="domain" description="GST C-terminal" evidence="8">
    <location>
        <begin position="89"/>
        <end position="215"/>
    </location>
</feature>
<dbReference type="InterPro" id="IPR004046">
    <property type="entry name" value="GST_C"/>
</dbReference>
<accession>A0A9N9RIE2</accession>
<feature type="domain" description="GST N-terminal" evidence="7">
    <location>
        <begin position="1"/>
        <end position="82"/>
    </location>
</feature>
<keyword evidence="10" id="KW-1185">Reference proteome</keyword>
<dbReference type="AlphaFoldDB" id="A0A9N9RIE2"/>
<evidence type="ECO:0000313" key="9">
    <source>
        <dbReference type="EMBL" id="CAG9797175.1"/>
    </source>
</evidence>
<evidence type="ECO:0000259" key="7">
    <source>
        <dbReference type="PROSITE" id="PS50404"/>
    </source>
</evidence>
<dbReference type="InterPro" id="IPR010987">
    <property type="entry name" value="Glutathione-S-Trfase_C-like"/>
</dbReference>
<dbReference type="PANTHER" id="PTHR43969">
    <property type="entry name" value="GLUTATHIONE S TRANSFERASE D10, ISOFORM A-RELATED"/>
    <property type="match status" value="1"/>
</dbReference>
<dbReference type="GO" id="GO:0004364">
    <property type="term" value="F:glutathione transferase activity"/>
    <property type="evidence" value="ECO:0007669"/>
    <property type="project" value="UniProtKB-EC"/>
</dbReference>
<comment type="similarity">
    <text evidence="1">Belongs to the GST superfamily. Theta family.</text>
</comment>
<evidence type="ECO:0000256" key="5">
    <source>
        <dbReference type="ARBA" id="ARBA00041523"/>
    </source>
</evidence>
<dbReference type="SFLD" id="SFLDG00358">
    <property type="entry name" value="Main_(cytGST)"/>
    <property type="match status" value="1"/>
</dbReference>
<protein>
    <recommendedName>
        <fullName evidence="3">glutathione transferase</fullName>
        <ecNumber evidence="3">2.5.1.18</ecNumber>
    </recommendedName>
    <alternativeName>
        <fullName evidence="5">GST class-theta</fullName>
    </alternativeName>
</protein>
<dbReference type="Pfam" id="PF00043">
    <property type="entry name" value="GST_C"/>
    <property type="match status" value="1"/>
</dbReference>
<evidence type="ECO:0000256" key="3">
    <source>
        <dbReference type="ARBA" id="ARBA00012452"/>
    </source>
</evidence>
<dbReference type="OrthoDB" id="2309723at2759"/>
<dbReference type="FunFam" id="1.20.1050.10:FF:000007">
    <property type="entry name" value="Glutathione S-transferase 1-1"/>
    <property type="match status" value="1"/>
</dbReference>
<evidence type="ECO:0000256" key="6">
    <source>
        <dbReference type="ARBA" id="ARBA00047960"/>
    </source>
</evidence>
<dbReference type="PROSITE" id="PS50405">
    <property type="entry name" value="GST_CTER"/>
    <property type="match status" value="1"/>
</dbReference>
<dbReference type="InterPro" id="IPR040079">
    <property type="entry name" value="Glutathione_S-Trfase"/>
</dbReference>
<dbReference type="Gene3D" id="1.20.1050.10">
    <property type="match status" value="1"/>
</dbReference>
<evidence type="ECO:0000256" key="4">
    <source>
        <dbReference type="ARBA" id="ARBA00022679"/>
    </source>
</evidence>
<dbReference type="SFLD" id="SFLDS00019">
    <property type="entry name" value="Glutathione_Transferase_(cytos"/>
    <property type="match status" value="1"/>
</dbReference>
<dbReference type="Gene3D" id="3.40.30.10">
    <property type="entry name" value="Glutaredoxin"/>
    <property type="match status" value="1"/>
</dbReference>
<dbReference type="Pfam" id="PF13417">
    <property type="entry name" value="GST_N_3"/>
    <property type="match status" value="1"/>
</dbReference>
<evidence type="ECO:0000256" key="2">
    <source>
        <dbReference type="ARBA" id="ARBA00011738"/>
    </source>
</evidence>
<dbReference type="CDD" id="cd03177">
    <property type="entry name" value="GST_C_Delta_Epsilon"/>
    <property type="match status" value="1"/>
</dbReference>
<keyword evidence="4" id="KW-0808">Transferase</keyword>
<dbReference type="InterPro" id="IPR004045">
    <property type="entry name" value="Glutathione_S-Trfase_N"/>
</dbReference>
<dbReference type="PANTHER" id="PTHR43969:SF9">
    <property type="entry name" value="GLUTATHIONE S TRANSFERASE D10, ISOFORM A-RELATED"/>
    <property type="match status" value="1"/>
</dbReference>
<name>A0A9N9RIE2_9DIPT</name>
<dbReference type="SUPFAM" id="SSF47616">
    <property type="entry name" value="GST C-terminal domain-like"/>
    <property type="match status" value="1"/>
</dbReference>
<reference evidence="9" key="1">
    <citation type="submission" date="2022-01" db="EMBL/GenBank/DDBJ databases">
        <authorList>
            <person name="King R."/>
        </authorList>
    </citation>
    <scope>NUCLEOTIDE SEQUENCE</scope>
</reference>
<gene>
    <name evidence="9" type="ORF">CHIRRI_LOCUS175</name>
</gene>
<organism evidence="9 10">
    <name type="scientific">Chironomus riparius</name>
    <dbReference type="NCBI Taxonomy" id="315576"/>
    <lineage>
        <taxon>Eukaryota</taxon>
        <taxon>Metazoa</taxon>
        <taxon>Ecdysozoa</taxon>
        <taxon>Arthropoda</taxon>
        <taxon>Hexapoda</taxon>
        <taxon>Insecta</taxon>
        <taxon>Pterygota</taxon>
        <taxon>Neoptera</taxon>
        <taxon>Endopterygota</taxon>
        <taxon>Diptera</taxon>
        <taxon>Nematocera</taxon>
        <taxon>Chironomoidea</taxon>
        <taxon>Chironomidae</taxon>
        <taxon>Chironominae</taxon>
        <taxon>Chironomus</taxon>
    </lineage>
</organism>
<dbReference type="PROSITE" id="PS50404">
    <property type="entry name" value="GST_NTER"/>
    <property type="match status" value="1"/>
</dbReference>